<dbReference type="Gene3D" id="1.25.10.10">
    <property type="entry name" value="Leucine-rich Repeat Variant"/>
    <property type="match status" value="1"/>
</dbReference>
<organism evidence="3 4">
    <name type="scientific">Ceraceosorus guamensis</name>
    <dbReference type="NCBI Taxonomy" id="1522189"/>
    <lineage>
        <taxon>Eukaryota</taxon>
        <taxon>Fungi</taxon>
        <taxon>Dikarya</taxon>
        <taxon>Basidiomycota</taxon>
        <taxon>Ustilaginomycotina</taxon>
        <taxon>Exobasidiomycetes</taxon>
        <taxon>Ceraceosorales</taxon>
        <taxon>Ceraceosoraceae</taxon>
        <taxon>Ceraceosorus</taxon>
    </lineage>
</organism>
<feature type="region of interest" description="Disordered" evidence="1">
    <location>
        <begin position="688"/>
        <end position="723"/>
    </location>
</feature>
<dbReference type="InParanoid" id="A0A316W7S5"/>
<dbReference type="RefSeq" id="XP_025373079.1">
    <property type="nucleotide sequence ID" value="XM_025512824.1"/>
</dbReference>
<dbReference type="InterPro" id="IPR011989">
    <property type="entry name" value="ARM-like"/>
</dbReference>
<dbReference type="GO" id="GO:0030036">
    <property type="term" value="P:actin cytoskeleton organization"/>
    <property type="evidence" value="ECO:0007669"/>
    <property type="project" value="InterPro"/>
</dbReference>
<proteinExistence type="predicted"/>
<name>A0A316W7S5_9BASI</name>
<keyword evidence="4" id="KW-1185">Reference proteome</keyword>
<evidence type="ECO:0000259" key="2">
    <source>
        <dbReference type="SMART" id="SM01140"/>
    </source>
</evidence>
<feature type="compositionally biased region" description="Basic residues" evidence="1">
    <location>
        <begin position="151"/>
        <end position="162"/>
    </location>
</feature>
<gene>
    <name evidence="3" type="ORF">IE81DRAFT_319763</name>
</gene>
<feature type="region of interest" description="Disordered" evidence="1">
    <location>
        <begin position="746"/>
        <end position="771"/>
    </location>
</feature>
<dbReference type="GO" id="GO:0031267">
    <property type="term" value="F:small GTPase binding"/>
    <property type="evidence" value="ECO:0007669"/>
    <property type="project" value="InterPro"/>
</dbReference>
<sequence length="917" mass="97659">MASSSAAALASGQPLNASPNINQGSFESGRPDITGDRRWTPTLSRGSPTKRARNAPSASPAGVPSQYGPASPARRHSRQANASSGDVLGSPSNDQENLPALQHEQVARGRATSPSPISSSQNPSDYRGVELHSDERSRHRRVSPSKALLQKLRRSPSPKRRSAVSAGDRKSVDASVHALHNNAAQTHKRTSSAAPSTPDVGAAFEQLLDTLEVPGPLRSKLVALDAGVKASMLKGNATLNLSSFGLDAKRRSQVLASGTGGVTSSNICGILSPQPGVNAGQSTPQDVFSGVSTSSLFSPVMYSAPLGPGQDAGTSKRHSGSFNMQASSSAPSLATGSSSAVSCATTLRCAPAPSLDVSRVKRIRAAIACETPVWISDFCNAGGYVALCERLEELLQMEWREEQHDDHLLHELLRCFVAFGTTERGKAALVSRAPAPFAQLGSLLWSEKKPGDLTTRRYLVEVLLLLPDLDLGKVQALPPREGSSLHVCAHHRPGLQLLLSLVHNEPNPSVETIVHFVRAGHAARPFKAWMSELSGVCRDYFWIFCHSQNRFWHLPDVDQQSAAGPKVPGGMTGGVEFEAMGYLTMQFRVINRIGAELVVHGRRHSDHTIPPPALEFHQLLFASGMERVIATLRKASQTYYTPMHLELARYISLSDAVGMAMPPSIDAWRPAAAPAPSLERQIRNADYGSWLNMDTPSPQGTPTKPTKAPDHKSPGLAASRPPNSNFKAVAVNQRAAVPGDVIRPTQQRRGSVESVGVGVARSPPGSPDRNPIVLAPSTSPTPNFGSFLQLEEAGTADTSTMTTSDAALVKRLSDMTSLYPPLMEGERLPNPHPSPDPSGEGNDAGSTGARTASEPSSNLPSTEAHQPGNAMGFAPPGWELVDNPRAQQQTLPQGLRPGAADSFVGSAIRQWEQRRDA</sequence>
<feature type="compositionally biased region" description="Polar residues" evidence="1">
    <location>
        <begin position="13"/>
        <end position="26"/>
    </location>
</feature>
<dbReference type="Proteomes" id="UP000245783">
    <property type="component" value="Unassembled WGS sequence"/>
</dbReference>
<dbReference type="SUPFAM" id="SSF48371">
    <property type="entry name" value="ARM repeat"/>
    <property type="match status" value="1"/>
</dbReference>
<feature type="compositionally biased region" description="Polar residues" evidence="1">
    <location>
        <begin position="79"/>
        <end position="96"/>
    </location>
</feature>
<evidence type="ECO:0000256" key="1">
    <source>
        <dbReference type="SAM" id="MobiDB-lite"/>
    </source>
</evidence>
<dbReference type="OrthoDB" id="2155261at2759"/>
<evidence type="ECO:0000313" key="3">
    <source>
        <dbReference type="EMBL" id="PWN45919.1"/>
    </source>
</evidence>
<protein>
    <recommendedName>
        <fullName evidence="2">Formin GTPase-binding domain-containing protein</fullName>
    </recommendedName>
</protein>
<accession>A0A316W7S5</accession>
<feature type="compositionally biased region" description="Basic and acidic residues" evidence="1">
    <location>
        <begin position="127"/>
        <end position="137"/>
    </location>
</feature>
<dbReference type="GO" id="GO:0003779">
    <property type="term" value="F:actin binding"/>
    <property type="evidence" value="ECO:0007669"/>
    <property type="project" value="InterPro"/>
</dbReference>
<reference evidence="3 4" key="1">
    <citation type="journal article" date="2018" name="Mol. Biol. Evol.">
        <title>Broad Genomic Sampling Reveals a Smut Pathogenic Ancestry of the Fungal Clade Ustilaginomycotina.</title>
        <authorList>
            <person name="Kijpornyongpan T."/>
            <person name="Mondo S.J."/>
            <person name="Barry K."/>
            <person name="Sandor L."/>
            <person name="Lee J."/>
            <person name="Lipzen A."/>
            <person name="Pangilinan J."/>
            <person name="LaButti K."/>
            <person name="Hainaut M."/>
            <person name="Henrissat B."/>
            <person name="Grigoriev I.V."/>
            <person name="Spatafora J.W."/>
            <person name="Aime M.C."/>
        </authorList>
    </citation>
    <scope>NUCLEOTIDE SEQUENCE [LARGE SCALE GENOMIC DNA]</scope>
    <source>
        <strain evidence="3 4">MCA 4658</strain>
    </source>
</reference>
<feature type="domain" description="Formin GTPase-binding" evidence="2">
    <location>
        <begin position="192"/>
        <end position="466"/>
    </location>
</feature>
<feature type="region of interest" description="Disordered" evidence="1">
    <location>
        <begin position="818"/>
        <end position="902"/>
    </location>
</feature>
<evidence type="ECO:0000313" key="4">
    <source>
        <dbReference type="Proteomes" id="UP000245783"/>
    </source>
</evidence>
<feature type="compositionally biased region" description="Low complexity" evidence="1">
    <location>
        <begin position="1"/>
        <end position="11"/>
    </location>
</feature>
<feature type="compositionally biased region" description="Polar residues" evidence="1">
    <location>
        <begin position="844"/>
        <end position="864"/>
    </location>
</feature>
<dbReference type="EMBL" id="KZ819353">
    <property type="protein sequence ID" value="PWN45919.1"/>
    <property type="molecule type" value="Genomic_DNA"/>
</dbReference>
<dbReference type="InterPro" id="IPR010473">
    <property type="entry name" value="GTPase-bd"/>
</dbReference>
<feature type="compositionally biased region" description="Basic and acidic residues" evidence="1">
    <location>
        <begin position="29"/>
        <end position="39"/>
    </location>
</feature>
<dbReference type="AlphaFoldDB" id="A0A316W7S5"/>
<feature type="compositionally biased region" description="Polar residues" evidence="1">
    <location>
        <begin position="692"/>
        <end position="704"/>
    </location>
</feature>
<feature type="region of interest" description="Disordered" evidence="1">
    <location>
        <begin position="308"/>
        <end position="333"/>
    </location>
</feature>
<feature type="compositionally biased region" description="Low complexity" evidence="1">
    <location>
        <begin position="748"/>
        <end position="762"/>
    </location>
</feature>
<feature type="compositionally biased region" description="Low complexity" evidence="1">
    <location>
        <begin position="113"/>
        <end position="124"/>
    </location>
</feature>
<dbReference type="GeneID" id="37034694"/>
<dbReference type="SMART" id="SM01140">
    <property type="entry name" value="Drf_GBD"/>
    <property type="match status" value="1"/>
</dbReference>
<dbReference type="InterPro" id="IPR016024">
    <property type="entry name" value="ARM-type_fold"/>
</dbReference>
<feature type="region of interest" description="Disordered" evidence="1">
    <location>
        <begin position="1"/>
        <end position="174"/>
    </location>
</feature>